<protein>
    <recommendedName>
        <fullName evidence="1">DNA (cytosine-5-)-methyltransferase</fullName>
        <ecNumber evidence="1">2.1.1.37</ecNumber>
    </recommendedName>
</protein>
<dbReference type="InterPro" id="IPR050750">
    <property type="entry name" value="C5-MTase"/>
</dbReference>
<dbReference type="AlphaFoldDB" id="A0A263D6G0"/>
<dbReference type="GO" id="GO:0032259">
    <property type="term" value="P:methylation"/>
    <property type="evidence" value="ECO:0007669"/>
    <property type="project" value="UniProtKB-KW"/>
</dbReference>
<dbReference type="EC" id="2.1.1.37" evidence="1"/>
<dbReference type="Gene3D" id="3.90.120.10">
    <property type="entry name" value="DNA Methylase, subunit A, domain 2"/>
    <property type="match status" value="1"/>
</dbReference>
<evidence type="ECO:0000256" key="1">
    <source>
        <dbReference type="ARBA" id="ARBA00011975"/>
    </source>
</evidence>
<name>A0A263D6G0_9PSEU</name>
<dbReference type="PANTHER" id="PTHR46098">
    <property type="entry name" value="TRNA (CYTOSINE(38)-C(5))-METHYLTRANSFERASE"/>
    <property type="match status" value="1"/>
</dbReference>
<dbReference type="Gene3D" id="3.40.50.150">
    <property type="entry name" value="Vaccinia Virus protein VP39"/>
    <property type="match status" value="1"/>
</dbReference>
<keyword evidence="3 6" id="KW-0808">Transferase</keyword>
<dbReference type="InterPro" id="IPR001525">
    <property type="entry name" value="C5_MeTfrase"/>
</dbReference>
<comment type="similarity">
    <text evidence="6">Belongs to the class I-like SAM-binding methyltransferase superfamily. C5-methyltransferase family.</text>
</comment>
<dbReference type="SUPFAM" id="SSF53335">
    <property type="entry name" value="S-adenosyl-L-methionine-dependent methyltransferases"/>
    <property type="match status" value="1"/>
</dbReference>
<evidence type="ECO:0000256" key="5">
    <source>
        <dbReference type="ARBA" id="ARBA00022747"/>
    </source>
</evidence>
<dbReference type="OrthoDB" id="9813719at2"/>
<dbReference type="InParanoid" id="A0A263D6G0"/>
<evidence type="ECO:0000313" key="7">
    <source>
        <dbReference type="EMBL" id="OZM74003.1"/>
    </source>
</evidence>
<evidence type="ECO:0000256" key="3">
    <source>
        <dbReference type="ARBA" id="ARBA00022679"/>
    </source>
</evidence>
<keyword evidence="5" id="KW-0680">Restriction system</keyword>
<evidence type="ECO:0000256" key="4">
    <source>
        <dbReference type="ARBA" id="ARBA00022691"/>
    </source>
</evidence>
<accession>A0A263D6G0</accession>
<evidence type="ECO:0000256" key="2">
    <source>
        <dbReference type="ARBA" id="ARBA00022603"/>
    </source>
</evidence>
<dbReference type="Pfam" id="PF00145">
    <property type="entry name" value="DNA_methylase"/>
    <property type="match status" value="1"/>
</dbReference>
<evidence type="ECO:0000256" key="6">
    <source>
        <dbReference type="PROSITE-ProRule" id="PRU01016"/>
    </source>
</evidence>
<comment type="caution">
    <text evidence="7">The sequence shown here is derived from an EMBL/GenBank/DDBJ whole genome shotgun (WGS) entry which is preliminary data.</text>
</comment>
<evidence type="ECO:0000313" key="8">
    <source>
        <dbReference type="Proteomes" id="UP000242444"/>
    </source>
</evidence>
<keyword evidence="8" id="KW-1185">Reference proteome</keyword>
<proteinExistence type="inferred from homology"/>
<keyword evidence="4 6" id="KW-0949">S-adenosyl-L-methionine</keyword>
<feature type="active site" evidence="6">
    <location>
        <position position="74"/>
    </location>
</feature>
<gene>
    <name evidence="7" type="ORF">CFN78_06870</name>
</gene>
<dbReference type="PROSITE" id="PS51679">
    <property type="entry name" value="SAM_MT_C5"/>
    <property type="match status" value="1"/>
</dbReference>
<dbReference type="EMBL" id="NKYE01000003">
    <property type="protein sequence ID" value="OZM74003.1"/>
    <property type="molecule type" value="Genomic_DNA"/>
</dbReference>
<reference evidence="7 8" key="1">
    <citation type="submission" date="2017-07" db="EMBL/GenBank/DDBJ databases">
        <title>Amycolatopsis antarcticus sp. nov., isolated from the surface of an Antarcticus brown macroalga.</title>
        <authorList>
            <person name="Wang J."/>
            <person name="Leiva S."/>
            <person name="Huang J."/>
            <person name="Huang Y."/>
        </authorList>
    </citation>
    <scope>NUCLEOTIDE SEQUENCE [LARGE SCALE GENOMIC DNA]</scope>
    <source>
        <strain evidence="7 8">AU-G6</strain>
    </source>
</reference>
<dbReference type="GO" id="GO:0003886">
    <property type="term" value="F:DNA (cytosine-5-)-methyltransferase activity"/>
    <property type="evidence" value="ECO:0007669"/>
    <property type="project" value="UniProtKB-EC"/>
</dbReference>
<organism evidence="7 8">
    <name type="scientific">Amycolatopsis antarctica</name>
    <dbReference type="NCBI Taxonomy" id="1854586"/>
    <lineage>
        <taxon>Bacteria</taxon>
        <taxon>Bacillati</taxon>
        <taxon>Actinomycetota</taxon>
        <taxon>Actinomycetes</taxon>
        <taxon>Pseudonocardiales</taxon>
        <taxon>Pseudonocardiaceae</taxon>
        <taxon>Amycolatopsis</taxon>
    </lineage>
</organism>
<dbReference type="InterPro" id="IPR029063">
    <property type="entry name" value="SAM-dependent_MTases_sf"/>
</dbReference>
<keyword evidence="2 6" id="KW-0489">Methyltransferase</keyword>
<dbReference type="Proteomes" id="UP000242444">
    <property type="component" value="Unassembled WGS sequence"/>
</dbReference>
<sequence length="514" mass="56501">MITVTDLFCGAGGSGLGATAIPGVELVMAANHSPRAIETHSLNFPDTEHDVADISQVEPRRYRRTNILWASPECTNHSIAKGRKRKSQPDLFGEMVADDVAERSRATMWDVPRFAEVHRYDAIITENVVDAACWDMFPAWLMAMKCLGYEHHIVFLNSMHAPAIAAPRAPQSRDRMYVVFWRKGNPPPNLDIRPLAHCHGCDREVQAVQVFKQRTPAWPLARWGRYRAQYVYRCPTARCHAEVEPYALPAASAINWSLPGQRIGDRATPLRPATMARIKAGLARYATPQLVPSGGTWNDTTSPVSEPMRTRMTRETDALLIPVEGRDGKYAAPAHRPMRTQTARHETALVVPYYGTGRARPARDALPTMGTVDTAGVAFIAELRGGGSDHRPVTDPLATVCASGNHHMLVRQNTARSNPGQMCTPVTEPARTLTTAGHQSLVGWQTAPPKVDDCTFRMLSVPEIQAAMAFRPDYIVTGSKREQVMQLGNGVTPPAAEWLIRSVIASLEATEAAA</sequence>
<dbReference type="GO" id="GO:0009307">
    <property type="term" value="P:DNA restriction-modification system"/>
    <property type="evidence" value="ECO:0007669"/>
    <property type="project" value="UniProtKB-KW"/>
</dbReference>
<dbReference type="PANTHER" id="PTHR46098:SF1">
    <property type="entry name" value="TRNA (CYTOSINE(38)-C(5))-METHYLTRANSFERASE"/>
    <property type="match status" value="1"/>
</dbReference>